<dbReference type="SUPFAM" id="SSF56219">
    <property type="entry name" value="DNase I-like"/>
    <property type="match status" value="1"/>
</dbReference>
<accession>A0AAU9VX63</accession>
<dbReference type="Gene3D" id="3.60.10.10">
    <property type="entry name" value="Endonuclease/exonuclease/phosphatase"/>
    <property type="match status" value="1"/>
</dbReference>
<evidence type="ECO:0000313" key="1">
    <source>
        <dbReference type="EMBL" id="CAH3040123.1"/>
    </source>
</evidence>
<organism evidence="1 2">
    <name type="scientific">Pocillopora meandrina</name>
    <dbReference type="NCBI Taxonomy" id="46732"/>
    <lineage>
        <taxon>Eukaryota</taxon>
        <taxon>Metazoa</taxon>
        <taxon>Cnidaria</taxon>
        <taxon>Anthozoa</taxon>
        <taxon>Hexacorallia</taxon>
        <taxon>Scleractinia</taxon>
        <taxon>Astrocoeniina</taxon>
        <taxon>Pocilloporidae</taxon>
        <taxon>Pocillopora</taxon>
    </lineage>
</organism>
<dbReference type="AlphaFoldDB" id="A0AAU9VX63"/>
<evidence type="ECO:0000313" key="2">
    <source>
        <dbReference type="Proteomes" id="UP001159428"/>
    </source>
</evidence>
<dbReference type="InterPro" id="IPR036691">
    <property type="entry name" value="Endo/exonu/phosph_ase_sf"/>
</dbReference>
<reference evidence="1 2" key="1">
    <citation type="submission" date="2022-05" db="EMBL/GenBank/DDBJ databases">
        <authorList>
            <consortium name="Genoscope - CEA"/>
            <person name="William W."/>
        </authorList>
    </citation>
    <scope>NUCLEOTIDE SEQUENCE [LARGE SCALE GENOMIC DNA]</scope>
</reference>
<dbReference type="EMBL" id="CALNXJ010000005">
    <property type="protein sequence ID" value="CAH3040123.1"/>
    <property type="molecule type" value="Genomic_DNA"/>
</dbReference>
<proteinExistence type="predicted"/>
<comment type="caution">
    <text evidence="1">The sequence shown here is derived from an EMBL/GenBank/DDBJ whole genome shotgun (WGS) entry which is preliminary data.</text>
</comment>
<gene>
    <name evidence="1" type="ORF">PMEA_00025729</name>
</gene>
<feature type="non-terminal residue" evidence="1">
    <location>
        <position position="139"/>
    </location>
</feature>
<keyword evidence="2" id="KW-1185">Reference proteome</keyword>
<protein>
    <submittedName>
        <fullName evidence="1">Uncharacterized protein</fullName>
    </submittedName>
</protein>
<sequence length="139" mass="16328">MESEIDVKVYSDLPKEIGQRRKRQWPRLKKAREEGKIVFFSKPEPNKLFTEGQFYDIIFLQETYSTVDVEDIWKTQWQGKLHSAHGSNHSCGGRSIIMEAEVQGSLFLFVNIYAPNKVQDQCRFFENLNKNIEHFAVNK</sequence>
<dbReference type="Proteomes" id="UP001159428">
    <property type="component" value="Unassembled WGS sequence"/>
</dbReference>
<name>A0AAU9VX63_9CNID</name>